<evidence type="ECO:0000313" key="3">
    <source>
        <dbReference type="Proteomes" id="UP000185655"/>
    </source>
</evidence>
<dbReference type="Proteomes" id="UP000218979">
    <property type="component" value="Unassembled WGS sequence"/>
</dbReference>
<protein>
    <submittedName>
        <fullName evidence="2">Uncharacterized protein</fullName>
    </submittedName>
</protein>
<dbReference type="STRING" id="1122154.SAMN02746068_00500"/>
<evidence type="ECO:0000313" key="4">
    <source>
        <dbReference type="Proteomes" id="UP000218979"/>
    </source>
</evidence>
<reference evidence="1 4" key="1">
    <citation type="submission" date="2014-12" db="EMBL/GenBank/DDBJ databases">
        <title>Draft genome sequences of 10 type strains of Lactococcus.</title>
        <authorList>
            <person name="Sun Z."/>
            <person name="Zhong Z."/>
            <person name="Liu W."/>
            <person name="Zhang W."/>
            <person name="Zhang H."/>
        </authorList>
    </citation>
    <scope>NUCLEOTIDE SEQUENCE [LARGE SCALE GENOMIC DNA]</scope>
    <source>
        <strain evidence="1 4">DSM 22330</strain>
    </source>
</reference>
<sequence length="62" mass="6658">MRVTNITPVYDTDSVIVEYLISVDNGATDGNSVSANLVIDATDIDITSIAEVCKQKLLETVN</sequence>
<gene>
    <name evidence="1" type="ORF">RR45_GL000957</name>
    <name evidence="2" type="ORF">SAMN02746068_00500</name>
</gene>
<dbReference type="EMBL" id="FPKS01000002">
    <property type="protein sequence ID" value="SFZ71832.1"/>
    <property type="molecule type" value="Genomic_DNA"/>
</dbReference>
<dbReference type="AlphaFoldDB" id="A0A1K2H790"/>
<dbReference type="RefSeq" id="WP_031366611.1">
    <property type="nucleotide sequence ID" value="NZ_FPKS01000002.1"/>
</dbReference>
<keyword evidence="4" id="KW-1185">Reference proteome</keyword>
<name>A0A1K2H790_9LACT</name>
<accession>A0A1K2H790</accession>
<organism evidence="2 3">
    <name type="scientific">Pseudolactococcus chungangensis CAU 28 = DSM 22330</name>
    <dbReference type="NCBI Taxonomy" id="1122154"/>
    <lineage>
        <taxon>Bacteria</taxon>
        <taxon>Bacillati</taxon>
        <taxon>Bacillota</taxon>
        <taxon>Bacilli</taxon>
        <taxon>Lactobacillales</taxon>
        <taxon>Streptococcaceae</taxon>
        <taxon>Pseudolactococcus</taxon>
    </lineage>
</organism>
<evidence type="ECO:0000313" key="1">
    <source>
        <dbReference type="EMBL" id="PCS04642.1"/>
    </source>
</evidence>
<proteinExistence type="predicted"/>
<evidence type="ECO:0000313" key="2">
    <source>
        <dbReference type="EMBL" id="SFZ71832.1"/>
    </source>
</evidence>
<dbReference type="EMBL" id="JXJT01000002">
    <property type="protein sequence ID" value="PCS04642.1"/>
    <property type="molecule type" value="Genomic_DNA"/>
</dbReference>
<reference evidence="2 3" key="2">
    <citation type="submission" date="2016-11" db="EMBL/GenBank/DDBJ databases">
        <authorList>
            <person name="Jaros S."/>
            <person name="Januszkiewicz K."/>
            <person name="Wedrychowicz H."/>
        </authorList>
    </citation>
    <scope>NUCLEOTIDE SEQUENCE [LARGE SCALE GENOMIC DNA]</scope>
    <source>
        <strain evidence="2 3">DSM 22330</strain>
    </source>
</reference>
<dbReference type="Proteomes" id="UP000185655">
    <property type="component" value="Unassembled WGS sequence"/>
</dbReference>